<protein>
    <submittedName>
        <fullName evidence="1">Uncharacterized protein</fullName>
    </submittedName>
</protein>
<name>A0ABR4QLT6_9CEST</name>
<organism evidence="1 2">
    <name type="scientific">Taenia crassiceps</name>
    <dbReference type="NCBI Taxonomy" id="6207"/>
    <lineage>
        <taxon>Eukaryota</taxon>
        <taxon>Metazoa</taxon>
        <taxon>Spiralia</taxon>
        <taxon>Lophotrochozoa</taxon>
        <taxon>Platyhelminthes</taxon>
        <taxon>Cestoda</taxon>
        <taxon>Eucestoda</taxon>
        <taxon>Cyclophyllidea</taxon>
        <taxon>Taeniidae</taxon>
        <taxon>Taenia</taxon>
    </lineage>
</organism>
<gene>
    <name evidence="1" type="ORF">TcWFU_007162</name>
</gene>
<sequence length="303" mass="33323">MSFGDIGDWEDQVSPADISLAASKPRRKSIRRSMMVIPTSSDSPIGYSSPKFVVRGKSLGATLKNDHASSIASTFVAPHSVSPLSGQDHKCENIHLEQPLTQPPFRLPVGTGPVNTSSPNSHVEGAPISGPSTTFQSHVPTHNPESRKAPAFSDMKFIPNSIDTLFESYERELSEWPKLLNRLEREASSPLQTPCINFEEIIGNSMLSPFVEFISVGKSGSTVSELQRRTKHAYKSVMTGLVRTKLVYKKLRYSLTALERRNAALKKAKLKDLLPDLVSNPSPMNARDLLAFIPCLREGETPL</sequence>
<comment type="caution">
    <text evidence="1">The sequence shown here is derived from an EMBL/GenBank/DDBJ whole genome shotgun (WGS) entry which is preliminary data.</text>
</comment>
<evidence type="ECO:0000313" key="2">
    <source>
        <dbReference type="Proteomes" id="UP001651158"/>
    </source>
</evidence>
<dbReference type="EMBL" id="JAKROA010000002">
    <property type="protein sequence ID" value="KAL5110615.1"/>
    <property type="molecule type" value="Genomic_DNA"/>
</dbReference>
<keyword evidence="2" id="KW-1185">Reference proteome</keyword>
<dbReference type="Proteomes" id="UP001651158">
    <property type="component" value="Unassembled WGS sequence"/>
</dbReference>
<reference evidence="1 2" key="1">
    <citation type="journal article" date="2022" name="Front. Cell. Infect. Microbiol.">
        <title>The Genomes of Two Strains of Taenia crassiceps the Animal Model for the Study of Human Cysticercosis.</title>
        <authorList>
            <person name="Bobes R.J."/>
            <person name="Estrada K."/>
            <person name="Rios-Valencia D.G."/>
            <person name="Calderon-Gallegos A."/>
            <person name="de la Torre P."/>
            <person name="Carrero J.C."/>
            <person name="Sanchez-Flores A."/>
            <person name="Laclette J.P."/>
        </authorList>
    </citation>
    <scope>NUCLEOTIDE SEQUENCE [LARGE SCALE GENOMIC DNA]</scope>
    <source>
        <strain evidence="1">WFUcys</strain>
    </source>
</reference>
<accession>A0ABR4QLT6</accession>
<evidence type="ECO:0000313" key="1">
    <source>
        <dbReference type="EMBL" id="KAL5110615.1"/>
    </source>
</evidence>
<proteinExistence type="predicted"/>